<comment type="caution">
    <text evidence="1">The sequence shown here is derived from an EMBL/GenBank/DDBJ whole genome shotgun (WGS) entry which is preliminary data.</text>
</comment>
<gene>
    <name evidence="1" type="ORF">DDT42_01788</name>
</gene>
<name>A0A9E2BJ59_PSYF1</name>
<dbReference type="EMBL" id="QLTW01000222">
    <property type="protein sequence ID" value="MBT9145911.1"/>
    <property type="molecule type" value="Genomic_DNA"/>
</dbReference>
<reference evidence="1 2" key="1">
    <citation type="journal article" date="2021" name="bioRxiv">
        <title>Unique metabolic strategies in Hadean analogues reveal hints for primordial physiology.</title>
        <authorList>
            <person name="Nobu M.K."/>
            <person name="Nakai R."/>
            <person name="Tamazawa S."/>
            <person name="Mori H."/>
            <person name="Toyoda A."/>
            <person name="Ijiri A."/>
            <person name="Suzuki S."/>
            <person name="Kurokawa K."/>
            <person name="Kamagata Y."/>
            <person name="Tamaki H."/>
        </authorList>
    </citation>
    <scope>NUCLEOTIDE SEQUENCE [LARGE SCALE GENOMIC DNA]</scope>
    <source>
        <strain evidence="1">BS525</strain>
    </source>
</reference>
<evidence type="ECO:0000313" key="2">
    <source>
        <dbReference type="Proteomes" id="UP000811545"/>
    </source>
</evidence>
<accession>A0A9E2BJ59</accession>
<proteinExistence type="predicted"/>
<protein>
    <submittedName>
        <fullName evidence="1">Uncharacterized protein</fullName>
    </submittedName>
</protein>
<organism evidence="1 2">
    <name type="scientific">Psychracetigena formicireducens</name>
    <dbReference type="NCBI Taxonomy" id="2986056"/>
    <lineage>
        <taxon>Bacteria</taxon>
        <taxon>Bacillati</taxon>
        <taxon>Candidatus Lithacetigenota</taxon>
        <taxon>Candidatus Psychracetigena</taxon>
    </lineage>
</organism>
<sequence>MINDYNDAKASKYGFSFKPREVNIKVVKHVVAELKYLKFIRKENGYLILTDEGENIAALIEKKDSTELKKVFTKLMLENFNIFEYFLKRIKEASNGSGVPIPFITSDVFNKCGGDSKKIGEKYISIINKNCSNIITEPMKLYNLLEDAKVDLIEKRTDRINKLQSVIEKFVVSEAFVPNIKSRRTYDFVRSRTTFLGLTNYATFDFEGFPAEVTYLISDFNQTFKQTINVEYSRGSTYINYPSFEEVRESLKDSITKIHSEKKDDFGYMKIADVRDMVCRDLKISDNIFDKYLKNLYEEDPHWLSFTYAGAGDKITEKRLPIVFEKPMREFFTLLKINLRR</sequence>
<evidence type="ECO:0000313" key="1">
    <source>
        <dbReference type="EMBL" id="MBT9145911.1"/>
    </source>
</evidence>
<dbReference type="AlphaFoldDB" id="A0A9E2BJ59"/>
<dbReference type="Proteomes" id="UP000811545">
    <property type="component" value="Unassembled WGS sequence"/>
</dbReference>